<protein>
    <submittedName>
        <fullName evidence="2">Peptide-methionine (R)-S-oxide reductase</fullName>
    </submittedName>
</protein>
<reference evidence="2" key="1">
    <citation type="submission" date="2022-11" db="UniProtKB">
        <authorList>
            <consortium name="WormBaseParasite"/>
        </authorList>
    </citation>
    <scope>IDENTIFICATION</scope>
</reference>
<evidence type="ECO:0000313" key="2">
    <source>
        <dbReference type="WBParaSite" id="ES5_v2.g16925.t1"/>
    </source>
</evidence>
<dbReference type="WBParaSite" id="ES5_v2.g16925.t1">
    <property type="protein sequence ID" value="ES5_v2.g16925.t1"/>
    <property type="gene ID" value="ES5_v2.g16925"/>
</dbReference>
<accession>A0AC34FHZ0</accession>
<sequence length="150" mass="16615">MAESAGFESALKKLGKTDPKTVTDAEWKSVLTPEEYEITRKAGTEPAHSGALTKNLKDGNYKCTCCGVDLFVSSTKFVSSCGWPAFNESVEKDKNIVRIPDNSFGINRTEVRCKNCNAHLGHVFEEDDQPTGERYCINSCSIKFQPKDKP</sequence>
<organism evidence="1 2">
    <name type="scientific">Panagrolaimus sp. ES5</name>
    <dbReference type="NCBI Taxonomy" id="591445"/>
    <lineage>
        <taxon>Eukaryota</taxon>
        <taxon>Metazoa</taxon>
        <taxon>Ecdysozoa</taxon>
        <taxon>Nematoda</taxon>
        <taxon>Chromadorea</taxon>
        <taxon>Rhabditida</taxon>
        <taxon>Tylenchina</taxon>
        <taxon>Panagrolaimomorpha</taxon>
        <taxon>Panagrolaimoidea</taxon>
        <taxon>Panagrolaimidae</taxon>
        <taxon>Panagrolaimus</taxon>
    </lineage>
</organism>
<dbReference type="Proteomes" id="UP000887579">
    <property type="component" value="Unplaced"/>
</dbReference>
<evidence type="ECO:0000313" key="1">
    <source>
        <dbReference type="Proteomes" id="UP000887579"/>
    </source>
</evidence>
<proteinExistence type="predicted"/>
<name>A0AC34FHZ0_9BILA</name>